<gene>
    <name evidence="2" type="ORF">KHLLAP_LOCUS12618</name>
</gene>
<dbReference type="AlphaFoldDB" id="A0AAI8VX11"/>
<keyword evidence="3" id="KW-1185">Reference proteome</keyword>
<proteinExistence type="predicted"/>
<feature type="compositionally biased region" description="Pro residues" evidence="1">
    <location>
        <begin position="1"/>
        <end position="11"/>
    </location>
</feature>
<protein>
    <submittedName>
        <fullName evidence="2">Uu.00g051650.m01.CDS01</fullName>
    </submittedName>
</protein>
<comment type="caution">
    <text evidence="2">The sequence shown here is derived from an EMBL/GenBank/DDBJ whole genome shotgun (WGS) entry which is preliminary data.</text>
</comment>
<evidence type="ECO:0000313" key="2">
    <source>
        <dbReference type="EMBL" id="CAJ2512150.1"/>
    </source>
</evidence>
<feature type="region of interest" description="Disordered" evidence="1">
    <location>
        <begin position="1"/>
        <end position="99"/>
    </location>
</feature>
<dbReference type="EMBL" id="CAUWAG010000019">
    <property type="protein sequence ID" value="CAJ2512150.1"/>
    <property type="molecule type" value="Genomic_DNA"/>
</dbReference>
<reference evidence="2" key="1">
    <citation type="submission" date="2023-10" db="EMBL/GenBank/DDBJ databases">
        <authorList>
            <person name="Hackl T."/>
        </authorList>
    </citation>
    <scope>NUCLEOTIDE SEQUENCE</scope>
</reference>
<evidence type="ECO:0000313" key="3">
    <source>
        <dbReference type="Proteomes" id="UP001295740"/>
    </source>
</evidence>
<feature type="compositionally biased region" description="Polar residues" evidence="1">
    <location>
        <begin position="40"/>
        <end position="52"/>
    </location>
</feature>
<dbReference type="Proteomes" id="UP001295740">
    <property type="component" value="Unassembled WGS sequence"/>
</dbReference>
<organism evidence="2 3">
    <name type="scientific">Anthostomella pinea</name>
    <dbReference type="NCBI Taxonomy" id="933095"/>
    <lineage>
        <taxon>Eukaryota</taxon>
        <taxon>Fungi</taxon>
        <taxon>Dikarya</taxon>
        <taxon>Ascomycota</taxon>
        <taxon>Pezizomycotina</taxon>
        <taxon>Sordariomycetes</taxon>
        <taxon>Xylariomycetidae</taxon>
        <taxon>Xylariales</taxon>
        <taxon>Xylariaceae</taxon>
        <taxon>Anthostomella</taxon>
    </lineage>
</organism>
<name>A0AAI8VX11_9PEZI</name>
<evidence type="ECO:0000256" key="1">
    <source>
        <dbReference type="SAM" id="MobiDB-lite"/>
    </source>
</evidence>
<feature type="compositionally biased region" description="Polar residues" evidence="1">
    <location>
        <begin position="72"/>
        <end position="81"/>
    </location>
</feature>
<accession>A0AAI8VX11</accession>
<sequence>MSSSHVPPPPSSSSYGSGGRGMDKRAAPGPSPAVNDAVLTPTSASTIYTSPDSSHHHQYIVAKSEPDDGASSAGSSVTADASYSGPAKKKQKRNKPTLSCHECVERKTKASAVPFHSFIST</sequence>